<organism evidence="2 3">
    <name type="scientific">Leptospira neocaledonica</name>
    <dbReference type="NCBI Taxonomy" id="2023192"/>
    <lineage>
        <taxon>Bacteria</taxon>
        <taxon>Pseudomonadati</taxon>
        <taxon>Spirochaetota</taxon>
        <taxon>Spirochaetia</taxon>
        <taxon>Leptospirales</taxon>
        <taxon>Leptospiraceae</taxon>
        <taxon>Leptospira</taxon>
    </lineage>
</organism>
<feature type="compositionally biased region" description="Basic residues" evidence="1">
    <location>
        <begin position="191"/>
        <end position="207"/>
    </location>
</feature>
<keyword evidence="3" id="KW-1185">Reference proteome</keyword>
<dbReference type="AlphaFoldDB" id="A0A2N0A2W5"/>
<evidence type="ECO:0000256" key="1">
    <source>
        <dbReference type="SAM" id="MobiDB-lite"/>
    </source>
</evidence>
<feature type="compositionally biased region" description="Basic and acidic residues" evidence="1">
    <location>
        <begin position="120"/>
        <end position="129"/>
    </location>
</feature>
<name>A0A2N0A2W5_9LEPT</name>
<feature type="compositionally biased region" description="Basic and acidic residues" evidence="1">
    <location>
        <begin position="154"/>
        <end position="190"/>
    </location>
</feature>
<evidence type="ECO:0000313" key="3">
    <source>
        <dbReference type="Proteomes" id="UP000231843"/>
    </source>
</evidence>
<dbReference type="Proteomes" id="UP000231843">
    <property type="component" value="Unassembled WGS sequence"/>
</dbReference>
<accession>A0A2N0A2W5</accession>
<proteinExistence type="predicted"/>
<comment type="caution">
    <text evidence="2">The sequence shown here is derived from an EMBL/GenBank/DDBJ whole genome shotgun (WGS) entry which is preliminary data.</text>
</comment>
<dbReference type="EMBL" id="NPEA01000001">
    <property type="protein sequence ID" value="PJZ78666.1"/>
    <property type="molecule type" value="Genomic_DNA"/>
</dbReference>
<protein>
    <submittedName>
        <fullName evidence="2">Uncharacterized protein</fullName>
    </submittedName>
</protein>
<evidence type="ECO:0000313" key="2">
    <source>
        <dbReference type="EMBL" id="PJZ78666.1"/>
    </source>
</evidence>
<dbReference type="RefSeq" id="WP_100766580.1">
    <property type="nucleotide sequence ID" value="NZ_NPEA01000001.1"/>
</dbReference>
<sequence>MNFIPKFEIKKLGALVVLVVLILLGPSLQTQSVSSERKDSPIGLVVYCPLQSEKETPFDFERTLGLWYKRYKQQKIQEGGGAILLVSAPYLPKTSDEIERLKKNLGAEIIFTGHHSLVPKKETAIPSDKKTKKKKATKRKKKPSTPDTNTNTEQPEKLTPKPDDSKPKVETPKSQEQTKEITSKQEEKARIAKKKVSSSKKSKKKASKLSAKQQPVIPPGILTVKEEAGLNFIFYSPSLESVQADEKNPSSWIGDFKIQFSKTFESQIFHFLLAQDPSEKPKEDSNPIAEGLSNFKKELSDTLPSIVLLSSPRALRFFNGEYSFGCGATPDSLKISILELFFRNGRLIRINEEVQTLNSKESNKSWILE</sequence>
<feature type="compositionally biased region" description="Basic residues" evidence="1">
    <location>
        <begin position="130"/>
        <end position="143"/>
    </location>
</feature>
<reference evidence="2 3" key="1">
    <citation type="submission" date="2017-07" db="EMBL/GenBank/DDBJ databases">
        <title>Leptospira spp. isolated from tropical soils.</title>
        <authorList>
            <person name="Thibeaux R."/>
            <person name="Iraola G."/>
            <person name="Ferres I."/>
            <person name="Bierque E."/>
            <person name="Girault D."/>
            <person name="Soupe-Gilbert M.-E."/>
            <person name="Picardeau M."/>
            <person name="Goarant C."/>
        </authorList>
    </citation>
    <scope>NUCLEOTIDE SEQUENCE [LARGE SCALE GENOMIC DNA]</scope>
    <source>
        <strain evidence="2 3">ES4-C-A1</strain>
    </source>
</reference>
<feature type="region of interest" description="Disordered" evidence="1">
    <location>
        <begin position="120"/>
        <end position="213"/>
    </location>
</feature>
<dbReference type="OrthoDB" id="323433at2"/>
<gene>
    <name evidence="2" type="ORF">CH365_00060</name>
</gene>
<dbReference type="NCBIfam" id="NF047584">
    <property type="entry name" value="LIC11612_FN_binding"/>
    <property type="match status" value="1"/>
</dbReference>